<evidence type="ECO:0000256" key="1">
    <source>
        <dbReference type="ARBA" id="ARBA00004496"/>
    </source>
</evidence>
<dbReference type="OrthoDB" id="27435at2759"/>
<reference evidence="13" key="1">
    <citation type="submission" date="2020-11" db="EMBL/GenBank/DDBJ databases">
        <authorList>
            <person name="Tran Van P."/>
        </authorList>
    </citation>
    <scope>NUCLEOTIDE SEQUENCE</scope>
</reference>
<feature type="region of interest" description="Disordered" evidence="11">
    <location>
        <begin position="767"/>
        <end position="859"/>
    </location>
</feature>
<dbReference type="CDD" id="cd19511">
    <property type="entry name" value="RecA-like_CDC48_r2-like"/>
    <property type="match status" value="1"/>
</dbReference>
<keyword evidence="4" id="KW-0678">Repressor</keyword>
<evidence type="ECO:0000256" key="6">
    <source>
        <dbReference type="ARBA" id="ARBA00022840"/>
    </source>
</evidence>
<comment type="similarity">
    <text evidence="2">Belongs to the SAP18 family.</text>
</comment>
<dbReference type="Pfam" id="PF00004">
    <property type="entry name" value="AAA"/>
    <property type="match status" value="2"/>
</dbReference>
<dbReference type="AlphaFoldDB" id="A0A7R9KMS9"/>
<gene>
    <name evidence="13" type="ORF">OSB1V03_LOCUS6425</name>
</gene>
<dbReference type="PROSITE" id="PS00674">
    <property type="entry name" value="AAA"/>
    <property type="match status" value="1"/>
</dbReference>
<evidence type="ECO:0000313" key="14">
    <source>
        <dbReference type="Proteomes" id="UP000759131"/>
    </source>
</evidence>
<dbReference type="GO" id="GO:0005737">
    <property type="term" value="C:cytoplasm"/>
    <property type="evidence" value="ECO:0007669"/>
    <property type="project" value="UniProtKB-SubCell"/>
</dbReference>
<dbReference type="EMBL" id="OC858065">
    <property type="protein sequence ID" value="CAD7625992.1"/>
    <property type="molecule type" value="Genomic_DNA"/>
</dbReference>
<evidence type="ECO:0000313" key="13">
    <source>
        <dbReference type="EMBL" id="CAD7625992.1"/>
    </source>
</evidence>
<evidence type="ECO:0000259" key="12">
    <source>
        <dbReference type="SMART" id="SM00382"/>
    </source>
</evidence>
<evidence type="ECO:0000256" key="10">
    <source>
        <dbReference type="ARBA" id="ARBA00061477"/>
    </source>
</evidence>
<dbReference type="Gene3D" id="1.10.8.60">
    <property type="match status" value="2"/>
</dbReference>
<evidence type="ECO:0000256" key="7">
    <source>
        <dbReference type="ARBA" id="ARBA00023015"/>
    </source>
</evidence>
<dbReference type="InterPro" id="IPR003593">
    <property type="entry name" value="AAA+_ATPase"/>
</dbReference>
<organism evidence="13">
    <name type="scientific">Medioppia subpectinata</name>
    <dbReference type="NCBI Taxonomy" id="1979941"/>
    <lineage>
        <taxon>Eukaryota</taxon>
        <taxon>Metazoa</taxon>
        <taxon>Ecdysozoa</taxon>
        <taxon>Arthropoda</taxon>
        <taxon>Chelicerata</taxon>
        <taxon>Arachnida</taxon>
        <taxon>Acari</taxon>
        <taxon>Acariformes</taxon>
        <taxon>Sarcoptiformes</taxon>
        <taxon>Oribatida</taxon>
        <taxon>Brachypylina</taxon>
        <taxon>Oppioidea</taxon>
        <taxon>Oppiidae</taxon>
        <taxon>Medioppia</taxon>
    </lineage>
</organism>
<dbReference type="Gene3D" id="3.10.20.550">
    <property type="entry name" value="ASAP complex, SAP18 subunit"/>
    <property type="match status" value="1"/>
</dbReference>
<dbReference type="Proteomes" id="UP000759131">
    <property type="component" value="Unassembled WGS sequence"/>
</dbReference>
<keyword evidence="6" id="KW-0067">ATP-binding</keyword>
<dbReference type="InterPro" id="IPR003960">
    <property type="entry name" value="ATPase_AAA_CS"/>
</dbReference>
<feature type="domain" description="AAA+ ATPase" evidence="12">
    <location>
        <begin position="144"/>
        <end position="281"/>
    </location>
</feature>
<accession>A0A7R9KMS9</accession>
<evidence type="ECO:0000256" key="3">
    <source>
        <dbReference type="ARBA" id="ARBA00022490"/>
    </source>
</evidence>
<dbReference type="SUPFAM" id="SSF52540">
    <property type="entry name" value="P-loop containing nucleoside triphosphate hydrolases"/>
    <property type="match status" value="2"/>
</dbReference>
<comment type="subcellular location">
    <subcellularLocation>
        <location evidence="1">Cytoplasm</location>
    </subcellularLocation>
</comment>
<dbReference type="Pfam" id="PF06487">
    <property type="entry name" value="SAP18"/>
    <property type="match status" value="1"/>
</dbReference>
<evidence type="ECO:0000256" key="2">
    <source>
        <dbReference type="ARBA" id="ARBA00009143"/>
    </source>
</evidence>
<sequence length="859" mass="95828">MANEINTHLTHDLSSLSLNASTPNTTDESTNGPNSEANSRSRSGRKKKSQTSETPNGFAHHLPSPSVNASTPKTGDHLRAEPNSESKSQSRSQRKKKGQTNGVVVRQISLSYIMGYEPQMNALRELIETPLSRSYQMRQMSAVLPKSVLLFGPTGCGKSSAVKAFCAHFNQQMFCVHINCATILAKSFATSEDNLRTIFTNAIEMSPSLVCLDNFEMISSAKKSSADQEKRLTAILCAILDDLPIDKHIVMVAVTNKPDLIDTSLRRPGRLDREIEFAVPLPKERTAILRKHLSEMNSDINDEVLSGLAQSAHSFTGADLALSCRESALITLKDNRHVINENDLKQALKSIRPSAMREISLEVPNVFWTDIGGMHGVRNKLIQSVVWPLTNPEAFTRLAINAPKGVLMYGPPGCCKTMIGKALATESGLNFLAIKGPELFNKWVGESERAVREVFRKARAASPSILFFDEIDALAAERGVSQSTVGDRVLAQLLTEIDGIEQLNGVVIVAATNRPDMIDKALLRPGRLDSILYVPLPDMETRYEILRIRTRKMPLNFEQPVDEILKQLAVNTEGYTGAEITGVCQEAGLIALEGDINCQFVELKHFESALESIKPRISRQMIALHYLPTHYWTSIMTSQVVTADVVIQEDKPVDREKKCPLLLRVFLSLTGRHNNCNDYSRNDCPPNELQVYTWTDATLKEITGLVKEVNPESRRKGTFFDFALVYPDPRTPAYRMRDIGSTCSGSKGPDDAKSLAEARFQIGDYLDIAIQTPNDRMGDRRPPPNRRNEGFAGRRDDGFAGRRDDGFAGRRDDGFNMRRDDGFNPRRDDGFNPRRDDGFNPRRDDGYGARRDDRRDRPY</sequence>
<protein>
    <recommendedName>
        <fullName evidence="9">18 kDa Sin3-associated polypeptide</fullName>
    </recommendedName>
</protein>
<name>A0A7R9KMS9_9ACAR</name>
<dbReference type="Pfam" id="PF17862">
    <property type="entry name" value="AAA_lid_3"/>
    <property type="match status" value="1"/>
</dbReference>
<dbReference type="GO" id="GO:0016887">
    <property type="term" value="F:ATP hydrolysis activity"/>
    <property type="evidence" value="ECO:0007669"/>
    <property type="project" value="InterPro"/>
</dbReference>
<evidence type="ECO:0000256" key="8">
    <source>
        <dbReference type="ARBA" id="ARBA00023163"/>
    </source>
</evidence>
<dbReference type="InterPro" id="IPR027417">
    <property type="entry name" value="P-loop_NTPase"/>
</dbReference>
<dbReference type="InterPro" id="IPR041569">
    <property type="entry name" value="AAA_lid_3"/>
</dbReference>
<dbReference type="InterPro" id="IPR003959">
    <property type="entry name" value="ATPase_AAA_core"/>
</dbReference>
<dbReference type="SMART" id="SM00382">
    <property type="entry name" value="AAA"/>
    <property type="match status" value="2"/>
</dbReference>
<dbReference type="Gene3D" id="3.40.50.300">
    <property type="entry name" value="P-loop containing nucleotide triphosphate hydrolases"/>
    <property type="match status" value="2"/>
</dbReference>
<dbReference type="PANTHER" id="PTHR23077:SF27">
    <property type="entry name" value="ATPASE FAMILY GENE 2 PROTEIN HOMOLOG A"/>
    <property type="match status" value="1"/>
</dbReference>
<dbReference type="FunFam" id="3.40.50.300:FF:000567">
    <property type="entry name" value="ATPase, AAA family protein"/>
    <property type="match status" value="1"/>
</dbReference>
<keyword evidence="3" id="KW-0963">Cytoplasm</keyword>
<keyword evidence="14" id="KW-1185">Reference proteome</keyword>
<dbReference type="GO" id="GO:0005524">
    <property type="term" value="F:ATP binding"/>
    <property type="evidence" value="ECO:0007669"/>
    <property type="project" value="UniProtKB-KW"/>
</dbReference>
<evidence type="ECO:0000256" key="9">
    <source>
        <dbReference type="ARBA" id="ARBA00030511"/>
    </source>
</evidence>
<evidence type="ECO:0000256" key="11">
    <source>
        <dbReference type="SAM" id="MobiDB-lite"/>
    </source>
</evidence>
<keyword evidence="5" id="KW-0547">Nucleotide-binding</keyword>
<evidence type="ECO:0000256" key="4">
    <source>
        <dbReference type="ARBA" id="ARBA00022491"/>
    </source>
</evidence>
<proteinExistence type="inferred from homology"/>
<dbReference type="InterPro" id="IPR010516">
    <property type="entry name" value="SAP18"/>
</dbReference>
<feature type="compositionally biased region" description="Polar residues" evidence="11">
    <location>
        <begin position="19"/>
        <end position="38"/>
    </location>
</feature>
<feature type="region of interest" description="Disordered" evidence="11">
    <location>
        <begin position="1"/>
        <end position="101"/>
    </location>
</feature>
<dbReference type="InterPro" id="IPR050168">
    <property type="entry name" value="AAA_ATPase_domain"/>
</dbReference>
<evidence type="ECO:0000256" key="5">
    <source>
        <dbReference type="ARBA" id="ARBA00022741"/>
    </source>
</evidence>
<dbReference type="InterPro" id="IPR042534">
    <property type="entry name" value="SAP18_sf"/>
</dbReference>
<comment type="similarity">
    <text evidence="10">Belongs to the AAA ATPase family. AFG2 subfamily.</text>
</comment>
<feature type="compositionally biased region" description="Basic and acidic residues" evidence="11">
    <location>
        <begin position="74"/>
        <end position="84"/>
    </location>
</feature>
<feature type="compositionally biased region" description="Basic and acidic residues" evidence="11">
    <location>
        <begin position="776"/>
        <end position="859"/>
    </location>
</feature>
<dbReference type="EMBL" id="CAJPIZ010003490">
    <property type="protein sequence ID" value="CAG2106422.1"/>
    <property type="molecule type" value="Genomic_DNA"/>
</dbReference>
<keyword evidence="7" id="KW-0805">Transcription regulation</keyword>
<keyword evidence="8" id="KW-0804">Transcription</keyword>
<dbReference type="FunFam" id="3.10.20.550:FF:000001">
    <property type="entry name" value="Histone deacetylase complex subunit SAP18"/>
    <property type="match status" value="1"/>
</dbReference>
<feature type="domain" description="AAA+ ATPase" evidence="12">
    <location>
        <begin position="402"/>
        <end position="538"/>
    </location>
</feature>
<dbReference type="PANTHER" id="PTHR23077">
    <property type="entry name" value="AAA-FAMILY ATPASE"/>
    <property type="match status" value="1"/>
</dbReference>